<reference evidence="9 10" key="1">
    <citation type="submission" date="2016-10" db="EMBL/GenBank/DDBJ databases">
        <authorList>
            <person name="de Groot N.N."/>
        </authorList>
    </citation>
    <scope>NUCLEOTIDE SEQUENCE [LARGE SCALE GENOMIC DNA]</scope>
    <source>
        <strain evidence="9 10">MON 2.2</strain>
    </source>
</reference>
<dbReference type="GO" id="GO:0008792">
    <property type="term" value="F:arginine decarboxylase activity"/>
    <property type="evidence" value="ECO:0007669"/>
    <property type="project" value="UniProtKB-EC"/>
</dbReference>
<keyword evidence="5" id="KW-0210">Decarboxylase</keyword>
<dbReference type="STRING" id="675864.SAMN04489747_0133"/>
<evidence type="ECO:0000256" key="5">
    <source>
        <dbReference type="ARBA" id="ARBA00022793"/>
    </source>
</evidence>
<dbReference type="Proteomes" id="UP000198546">
    <property type="component" value="Chromosome i"/>
</dbReference>
<dbReference type="InterPro" id="IPR002724">
    <property type="entry name" value="Pyruvoyl-dep_arg_deCO2ase"/>
</dbReference>
<keyword evidence="6" id="KW-0456">Lyase</keyword>
<name>A0A1G6RXM8_9ACTN</name>
<comment type="catalytic activity">
    <reaction evidence="8">
        <text>L-arginine + H(+) = agmatine + CO2</text>
        <dbReference type="Rhea" id="RHEA:17641"/>
        <dbReference type="ChEBI" id="CHEBI:15378"/>
        <dbReference type="ChEBI" id="CHEBI:16526"/>
        <dbReference type="ChEBI" id="CHEBI:32682"/>
        <dbReference type="ChEBI" id="CHEBI:58145"/>
        <dbReference type="EC" id="4.1.1.19"/>
    </reaction>
</comment>
<dbReference type="InterPro" id="IPR016105">
    <property type="entry name" value="Pyr-dep_his/arg-deCO2ase_sand"/>
</dbReference>
<organism evidence="9 10">
    <name type="scientific">Auraticoccus monumenti</name>
    <dbReference type="NCBI Taxonomy" id="675864"/>
    <lineage>
        <taxon>Bacteria</taxon>
        <taxon>Bacillati</taxon>
        <taxon>Actinomycetota</taxon>
        <taxon>Actinomycetes</taxon>
        <taxon>Propionibacteriales</taxon>
        <taxon>Propionibacteriaceae</taxon>
        <taxon>Auraticoccus</taxon>
    </lineage>
</organism>
<dbReference type="PANTHER" id="PTHR40438">
    <property type="entry name" value="PYRUVOYL-DEPENDENT ARGININE DECARBOXYLASE"/>
    <property type="match status" value="1"/>
</dbReference>
<dbReference type="SFLD" id="SFLDS00055">
    <property type="entry name" value="Pyruvoyl-Dependent_Histidine/A"/>
    <property type="match status" value="1"/>
</dbReference>
<gene>
    <name evidence="9" type="ORF">SAMN04489747_0133</name>
</gene>
<dbReference type="AlphaFoldDB" id="A0A1G6RXM8"/>
<dbReference type="EC" id="4.1.1.19" evidence="3"/>
<keyword evidence="10" id="KW-1185">Reference proteome</keyword>
<dbReference type="SFLD" id="SFLDG01170">
    <property type="entry name" value="Pyruvoyl-dependent_arginine_de"/>
    <property type="match status" value="1"/>
</dbReference>
<evidence type="ECO:0000256" key="4">
    <source>
        <dbReference type="ARBA" id="ARBA00014727"/>
    </source>
</evidence>
<keyword evidence="7" id="KW-0670">Pyruvate</keyword>
<sequence>MTTPTPRPSAVPEGLVIRVSRGVGRGRTRLSSFDAALRDAGVADYNLVRLSSVIPAGSTVVEVPGVEQLPGEHGDLLYCVYAEAYADCAGEDAWAGIAWSERLDGNGAGLFVEHHSHRESILRQDLRRSLEDLTEGRGGLYRPAGTTVVSATCEGGGSHACALVVASYARRGWEGTR</sequence>
<evidence type="ECO:0000256" key="6">
    <source>
        <dbReference type="ARBA" id="ARBA00023239"/>
    </source>
</evidence>
<evidence type="ECO:0000256" key="2">
    <source>
        <dbReference type="ARBA" id="ARBA00008611"/>
    </source>
</evidence>
<dbReference type="GO" id="GO:0006527">
    <property type="term" value="P:L-arginine catabolic process"/>
    <property type="evidence" value="ECO:0007669"/>
    <property type="project" value="InterPro"/>
</dbReference>
<evidence type="ECO:0000313" key="9">
    <source>
        <dbReference type="EMBL" id="SDD08695.1"/>
    </source>
</evidence>
<dbReference type="OrthoDB" id="9783061at2"/>
<dbReference type="RefSeq" id="WP_090596147.1">
    <property type="nucleotide sequence ID" value="NZ_LT629688.1"/>
</dbReference>
<evidence type="ECO:0000256" key="3">
    <source>
        <dbReference type="ARBA" id="ARBA00012426"/>
    </source>
</evidence>
<accession>A0A1G6RXM8</accession>
<protein>
    <recommendedName>
        <fullName evidence="4">Pyruvoyl-dependent arginine decarboxylase AaxB</fullName>
        <ecNumber evidence="3">4.1.1.19</ecNumber>
    </recommendedName>
</protein>
<comment type="cofactor">
    <cofactor evidence="1">
        <name>pyruvate</name>
        <dbReference type="ChEBI" id="CHEBI:15361"/>
    </cofactor>
</comment>
<dbReference type="EMBL" id="LT629688">
    <property type="protein sequence ID" value="SDD08695.1"/>
    <property type="molecule type" value="Genomic_DNA"/>
</dbReference>
<evidence type="ECO:0000256" key="1">
    <source>
        <dbReference type="ARBA" id="ARBA00001928"/>
    </source>
</evidence>
<dbReference type="PANTHER" id="PTHR40438:SF1">
    <property type="entry name" value="PYRUVOYL-DEPENDENT ARGININE DECARBOXYLASE"/>
    <property type="match status" value="1"/>
</dbReference>
<evidence type="ECO:0000313" key="10">
    <source>
        <dbReference type="Proteomes" id="UP000198546"/>
    </source>
</evidence>
<dbReference type="Pfam" id="PF01862">
    <property type="entry name" value="PvlArgDC"/>
    <property type="match status" value="1"/>
</dbReference>
<evidence type="ECO:0000256" key="8">
    <source>
        <dbReference type="ARBA" id="ARBA00049309"/>
    </source>
</evidence>
<dbReference type="Gene3D" id="3.50.20.10">
    <property type="entry name" value="Pyruvoyl-Dependent Histidine Decarboxylase, subunit B"/>
    <property type="match status" value="1"/>
</dbReference>
<dbReference type="InterPro" id="IPR016104">
    <property type="entry name" value="Pyr-dep_his/arg-deCO2ase"/>
</dbReference>
<proteinExistence type="inferred from homology"/>
<dbReference type="SUPFAM" id="SSF56271">
    <property type="entry name" value="Pyruvoyl-dependent histidine and arginine decarboxylases"/>
    <property type="match status" value="1"/>
</dbReference>
<evidence type="ECO:0000256" key="7">
    <source>
        <dbReference type="ARBA" id="ARBA00023317"/>
    </source>
</evidence>
<comment type="similarity">
    <text evidence="2">Belongs to the pyruvoyl-dependent arginine decarboxylase family.</text>
</comment>